<evidence type="ECO:0000313" key="8">
    <source>
        <dbReference type="EMBL" id="GJD95457.1"/>
    </source>
</evidence>
<dbReference type="InterPro" id="IPR036938">
    <property type="entry name" value="PAP2/HPO_sf"/>
</dbReference>
<evidence type="ECO:0000256" key="4">
    <source>
        <dbReference type="ARBA" id="ARBA00022801"/>
    </source>
</evidence>
<gene>
    <name evidence="8" type="ORF">OCOJLMKI_2669</name>
</gene>
<reference evidence="8" key="1">
    <citation type="journal article" date="2021" name="Front. Microbiol.">
        <title>Comprehensive Comparative Genomics and Phenotyping of Methylobacterium Species.</title>
        <authorList>
            <person name="Alessa O."/>
            <person name="Ogura Y."/>
            <person name="Fujitani Y."/>
            <person name="Takami H."/>
            <person name="Hayashi T."/>
            <person name="Sahin N."/>
            <person name="Tani A."/>
        </authorList>
    </citation>
    <scope>NUCLEOTIDE SEQUENCE</scope>
    <source>
        <strain evidence="8">DSM 19015</strain>
    </source>
</reference>
<organism evidence="8 9">
    <name type="scientific">Methylobacterium iners</name>
    <dbReference type="NCBI Taxonomy" id="418707"/>
    <lineage>
        <taxon>Bacteria</taxon>
        <taxon>Pseudomonadati</taxon>
        <taxon>Pseudomonadota</taxon>
        <taxon>Alphaproteobacteria</taxon>
        <taxon>Hyphomicrobiales</taxon>
        <taxon>Methylobacteriaceae</taxon>
        <taxon>Methylobacterium</taxon>
    </lineage>
</organism>
<keyword evidence="4" id="KW-0378">Hydrolase</keyword>
<dbReference type="Proteomes" id="UP001055125">
    <property type="component" value="Unassembled WGS sequence"/>
</dbReference>
<dbReference type="Pfam" id="PF01569">
    <property type="entry name" value="PAP2"/>
    <property type="match status" value="1"/>
</dbReference>
<dbReference type="SMART" id="SM00014">
    <property type="entry name" value="acidPPc"/>
    <property type="match status" value="1"/>
</dbReference>
<evidence type="ECO:0000259" key="7">
    <source>
        <dbReference type="SMART" id="SM00014"/>
    </source>
</evidence>
<evidence type="ECO:0000256" key="3">
    <source>
        <dbReference type="ARBA" id="ARBA00022692"/>
    </source>
</evidence>
<dbReference type="RefSeq" id="WP_238244596.1">
    <property type="nucleotide sequence ID" value="NZ_BPQP01000036.1"/>
</dbReference>
<dbReference type="EMBL" id="BPQP01000036">
    <property type="protein sequence ID" value="GJD95457.1"/>
    <property type="molecule type" value="Genomic_DNA"/>
</dbReference>
<keyword evidence="2" id="KW-1003">Cell membrane</keyword>
<evidence type="ECO:0000256" key="5">
    <source>
        <dbReference type="ARBA" id="ARBA00022989"/>
    </source>
</evidence>
<keyword evidence="5" id="KW-1133">Transmembrane helix</keyword>
<proteinExistence type="predicted"/>
<comment type="caution">
    <text evidence="8">The sequence shown here is derived from an EMBL/GenBank/DDBJ whole genome shotgun (WGS) entry which is preliminary data.</text>
</comment>
<reference evidence="8" key="2">
    <citation type="submission" date="2021-08" db="EMBL/GenBank/DDBJ databases">
        <authorList>
            <person name="Tani A."/>
            <person name="Ola A."/>
            <person name="Ogura Y."/>
            <person name="Katsura K."/>
            <person name="Hayashi T."/>
        </authorList>
    </citation>
    <scope>NUCLEOTIDE SEQUENCE</scope>
    <source>
        <strain evidence="8">DSM 19015</strain>
    </source>
</reference>
<dbReference type="SUPFAM" id="SSF48317">
    <property type="entry name" value="Acid phosphatase/Vanadium-dependent haloperoxidase"/>
    <property type="match status" value="1"/>
</dbReference>
<protein>
    <recommendedName>
        <fullName evidence="7">Phosphatidic acid phosphatase type 2/haloperoxidase domain-containing protein</fullName>
    </recommendedName>
</protein>
<evidence type="ECO:0000256" key="1">
    <source>
        <dbReference type="ARBA" id="ARBA00004651"/>
    </source>
</evidence>
<dbReference type="PANTHER" id="PTHR14969">
    <property type="entry name" value="SPHINGOSINE-1-PHOSPHATE PHOSPHOHYDROLASE"/>
    <property type="match status" value="1"/>
</dbReference>
<name>A0ABQ4S101_9HYPH</name>
<evidence type="ECO:0000256" key="6">
    <source>
        <dbReference type="ARBA" id="ARBA00023136"/>
    </source>
</evidence>
<keyword evidence="9" id="KW-1185">Reference proteome</keyword>
<dbReference type="PANTHER" id="PTHR14969:SF62">
    <property type="entry name" value="DECAPRENYLPHOSPHORYL-5-PHOSPHORIBOSE PHOSPHATASE RV3807C-RELATED"/>
    <property type="match status" value="1"/>
</dbReference>
<evidence type="ECO:0000313" key="9">
    <source>
        <dbReference type="Proteomes" id="UP001055125"/>
    </source>
</evidence>
<keyword evidence="6" id="KW-0472">Membrane</keyword>
<dbReference type="InterPro" id="IPR000326">
    <property type="entry name" value="PAP2/HPO"/>
</dbReference>
<feature type="domain" description="Phosphatidic acid phosphatase type 2/haloperoxidase" evidence="7">
    <location>
        <begin position="77"/>
        <end position="191"/>
    </location>
</feature>
<dbReference type="Gene3D" id="1.20.144.10">
    <property type="entry name" value="Phosphatidic acid phosphatase type 2/haloperoxidase"/>
    <property type="match status" value="1"/>
</dbReference>
<evidence type="ECO:0000256" key="2">
    <source>
        <dbReference type="ARBA" id="ARBA00022475"/>
    </source>
</evidence>
<accession>A0ABQ4S101</accession>
<keyword evidence="3" id="KW-0812">Transmembrane</keyword>
<comment type="subcellular location">
    <subcellularLocation>
        <location evidence="1">Cell membrane</location>
        <topology evidence="1">Multi-pass membrane protein</topology>
    </subcellularLocation>
</comment>
<sequence length="199" mass="20500">MPSDATIRNAVLKAGWAARCEAADIALGLTLARAKDRPGVRALGTLGEVGGWRALLALSAGTLVWGLAARDRRLADAGRRMLGAGVLASLTKMTAKRLVHRTRPNVLMDEGFYVKGWLGPNAGPWQSFPSGHSALSVAVARAVGRAYPEVRFPAYGGAAAVAFIQVLRGAHFPSDVIVGAAIGIAAEAAAEALAAAPTP</sequence>